<keyword evidence="2" id="KW-1185">Reference proteome</keyword>
<proteinExistence type="predicted"/>
<protein>
    <submittedName>
        <fullName evidence="1">Uncharacterized protein</fullName>
    </submittedName>
</protein>
<reference evidence="1 2" key="1">
    <citation type="submission" date="2018-06" db="EMBL/GenBank/DDBJ databases">
        <title>Comparative genomics reveals the genomic features of Rhizophagus irregularis, R. cerebriforme, R. diaphanum and Gigaspora rosea, and their symbiotic lifestyle signature.</title>
        <authorList>
            <person name="Morin E."/>
            <person name="San Clemente H."/>
            <person name="Chen E.C.H."/>
            <person name="De La Providencia I."/>
            <person name="Hainaut M."/>
            <person name="Kuo A."/>
            <person name="Kohler A."/>
            <person name="Murat C."/>
            <person name="Tang N."/>
            <person name="Roy S."/>
            <person name="Loubradou J."/>
            <person name="Henrissat B."/>
            <person name="Grigoriev I.V."/>
            <person name="Corradi N."/>
            <person name="Roux C."/>
            <person name="Martin F.M."/>
        </authorList>
    </citation>
    <scope>NUCLEOTIDE SEQUENCE [LARGE SCALE GENOMIC DNA]</scope>
    <source>
        <strain evidence="1 2">DAOM 194757</strain>
    </source>
</reference>
<dbReference type="OrthoDB" id="6718656at2759"/>
<organism evidence="1 2">
    <name type="scientific">Gigaspora rosea</name>
    <dbReference type="NCBI Taxonomy" id="44941"/>
    <lineage>
        <taxon>Eukaryota</taxon>
        <taxon>Fungi</taxon>
        <taxon>Fungi incertae sedis</taxon>
        <taxon>Mucoromycota</taxon>
        <taxon>Glomeromycotina</taxon>
        <taxon>Glomeromycetes</taxon>
        <taxon>Diversisporales</taxon>
        <taxon>Gigasporaceae</taxon>
        <taxon>Gigaspora</taxon>
    </lineage>
</organism>
<gene>
    <name evidence="1" type="ORF">C2G38_2168882</name>
</gene>
<evidence type="ECO:0000313" key="2">
    <source>
        <dbReference type="Proteomes" id="UP000266673"/>
    </source>
</evidence>
<sequence length="109" mass="12807">MRKILVNKREKVIANTLRDYVVLYEKCWSSNSDERQAVDEKDLLANDDYIKAIEGALDDSKSVEEQRKALNQILVMINNNRIQSIKLVRIPQIQIENNYPINIHKFLHL</sequence>
<accession>A0A397VSL9</accession>
<dbReference type="EMBL" id="QKWP01000221">
    <property type="protein sequence ID" value="RIB24327.1"/>
    <property type="molecule type" value="Genomic_DNA"/>
</dbReference>
<comment type="caution">
    <text evidence="1">The sequence shown here is derived from an EMBL/GenBank/DDBJ whole genome shotgun (WGS) entry which is preliminary data.</text>
</comment>
<evidence type="ECO:0000313" key="1">
    <source>
        <dbReference type="EMBL" id="RIB24327.1"/>
    </source>
</evidence>
<dbReference type="AlphaFoldDB" id="A0A397VSL9"/>
<name>A0A397VSL9_9GLOM</name>
<dbReference type="Proteomes" id="UP000266673">
    <property type="component" value="Unassembled WGS sequence"/>
</dbReference>